<feature type="transmembrane region" description="Helical" evidence="1">
    <location>
        <begin position="387"/>
        <end position="406"/>
    </location>
</feature>
<evidence type="ECO:0000313" key="2">
    <source>
        <dbReference type="EMBL" id="KAA8486240.1"/>
    </source>
</evidence>
<accession>A0A5M9HHN8</accession>
<keyword evidence="1" id="KW-0472">Membrane</keyword>
<keyword evidence="1" id="KW-1133">Transmembrane helix</keyword>
<dbReference type="OrthoDB" id="2659138at2"/>
<sequence length="558" mass="63155">MNKIILKLIMLFAPLYKRFGADASQLKIILETKLKMDDRRPLSVGRQKAGKESKYSTWITMFVLALAGLFLAFFLPMAKQPYTGHTIYFSAFMVMLAVTLISDFTNVLIDVRDNYIILPKPVNDATFSLSRVLHILVHVSKMAFALSITGLIYMLVMESILAALLFIVEILISTVLSIFIVNIIYLLVLKISSPARFKDFISYFQVFFSVVIFALYYMLPRLIDSSVLKNIDILSFKGIYFLPSLWVASLHELSVASGAGSRAFMLAAVAVITPFICLFLVVKVLAPGFNTKLGAISGSGNEEQPKPAMKSGTGLMNRIANAISPNAIENAGFRVTWILTSRFRDFRIKVYPSFAYVPVYFVYFAFINRRGEGSYATRWKEVKGSNMYLFLAYLTGFVLITVLQNVSYSDRYKASWIYFTTPHNQPGRILGGMFKAVVVKYYVPYFILVSAFTLIFWGPRVINDMLLAFFVSLLYGLLNALFMVKGLPFSKPPIIKAGSRILVSFLLIMIPGAIGFAHYWLSSYEMLIWASVFISGFLSWLAFHYYVRESWESLDMED</sequence>
<feature type="transmembrane region" description="Helical" evidence="1">
    <location>
        <begin position="87"/>
        <end position="109"/>
    </location>
</feature>
<feature type="transmembrane region" description="Helical" evidence="1">
    <location>
        <begin position="55"/>
        <end position="75"/>
    </location>
</feature>
<protein>
    <submittedName>
        <fullName evidence="2">Uncharacterized protein</fullName>
    </submittedName>
</protein>
<feature type="transmembrane region" description="Helical" evidence="1">
    <location>
        <begin position="263"/>
        <end position="282"/>
    </location>
</feature>
<dbReference type="Proteomes" id="UP000322918">
    <property type="component" value="Unassembled WGS sequence"/>
</dbReference>
<evidence type="ECO:0000256" key="1">
    <source>
        <dbReference type="SAM" id="Phobius"/>
    </source>
</evidence>
<feature type="transmembrane region" description="Helical" evidence="1">
    <location>
        <begin position="465"/>
        <end position="489"/>
    </location>
</feature>
<feature type="transmembrane region" description="Helical" evidence="1">
    <location>
        <begin position="441"/>
        <end position="459"/>
    </location>
</feature>
<feature type="transmembrane region" description="Helical" evidence="1">
    <location>
        <begin position="129"/>
        <end position="156"/>
    </location>
</feature>
<organism evidence="2 3">
    <name type="scientific">Arcticibacter tournemirensis</name>
    <dbReference type="NCBI Taxonomy" id="699437"/>
    <lineage>
        <taxon>Bacteria</taxon>
        <taxon>Pseudomonadati</taxon>
        <taxon>Bacteroidota</taxon>
        <taxon>Sphingobacteriia</taxon>
        <taxon>Sphingobacteriales</taxon>
        <taxon>Sphingobacteriaceae</taxon>
        <taxon>Arcticibacter</taxon>
    </lineage>
</organism>
<evidence type="ECO:0000313" key="3">
    <source>
        <dbReference type="Proteomes" id="UP000322918"/>
    </source>
</evidence>
<keyword evidence="1" id="KW-0812">Transmembrane</keyword>
<comment type="caution">
    <text evidence="2">The sequence shown here is derived from an EMBL/GenBank/DDBJ whole genome shotgun (WGS) entry which is preliminary data.</text>
</comment>
<feature type="transmembrane region" description="Helical" evidence="1">
    <location>
        <begin position="350"/>
        <end position="367"/>
    </location>
</feature>
<name>A0A5M9HHN8_9SPHI</name>
<feature type="transmembrane region" description="Helical" evidence="1">
    <location>
        <begin position="163"/>
        <end position="188"/>
    </location>
</feature>
<feature type="transmembrane region" description="Helical" evidence="1">
    <location>
        <begin position="527"/>
        <end position="547"/>
    </location>
</feature>
<dbReference type="EMBL" id="VWNE01000002">
    <property type="protein sequence ID" value="KAA8486240.1"/>
    <property type="molecule type" value="Genomic_DNA"/>
</dbReference>
<dbReference type="AlphaFoldDB" id="A0A5M9HHN8"/>
<keyword evidence="3" id="KW-1185">Reference proteome</keyword>
<proteinExistence type="predicted"/>
<feature type="transmembrane region" description="Helical" evidence="1">
    <location>
        <begin position="501"/>
        <end position="521"/>
    </location>
</feature>
<gene>
    <name evidence="2" type="ORF">F1649_01215</name>
</gene>
<reference evidence="2 3" key="1">
    <citation type="submission" date="2019-09" db="EMBL/GenBank/DDBJ databases">
        <title>Pararcticibacter amylolyticus gen. nov., sp. nov., isolated from a rottenly hemp rope, and reclassification of Pedobacter tournemirensis as Pararcticibacter tournemirensis comb. nov.</title>
        <authorList>
            <person name="Cai Y."/>
        </authorList>
    </citation>
    <scope>NUCLEOTIDE SEQUENCE [LARGE SCALE GENOMIC DNA]</scope>
    <source>
        <strain evidence="2 3">TF5-37.2-LB10</strain>
    </source>
</reference>
<dbReference type="RefSeq" id="WP_141816050.1">
    <property type="nucleotide sequence ID" value="NZ_VFPL01000001.1"/>
</dbReference>
<feature type="transmembrane region" description="Helical" evidence="1">
    <location>
        <begin position="200"/>
        <end position="219"/>
    </location>
</feature>